<sequence>MSRKLSPDEPLPEPRVPLAPRGLPSAFPLLDWAPVRFLHSKTGAIRFPEDSSEKIETPLKNIIESKGALTSQLLHRVALHH</sequence>
<dbReference type="AlphaFoldDB" id="U5CZ24"/>
<name>U5CZ24_AMBTC</name>
<evidence type="ECO:0000256" key="1">
    <source>
        <dbReference type="SAM" id="MobiDB-lite"/>
    </source>
</evidence>
<proteinExistence type="predicted"/>
<dbReference type="Proteomes" id="UP000017836">
    <property type="component" value="Unassembled WGS sequence"/>
</dbReference>
<keyword evidence="3" id="KW-1185">Reference proteome</keyword>
<gene>
    <name evidence="2" type="ORF">AMTR_s00065p00126610</name>
</gene>
<accession>U5CZ24</accession>
<dbReference type="HOGENOM" id="CLU_2577069_0_0_1"/>
<protein>
    <submittedName>
        <fullName evidence="2">Uncharacterized protein</fullName>
    </submittedName>
</protein>
<dbReference type="EMBL" id="KI392088">
    <property type="protein sequence ID" value="ERN18576.1"/>
    <property type="molecule type" value="Genomic_DNA"/>
</dbReference>
<dbReference type="Gramene" id="ERN18576">
    <property type="protein sequence ID" value="ERN18576"/>
    <property type="gene ID" value="AMTR_s00065p00126610"/>
</dbReference>
<organism evidence="2 3">
    <name type="scientific">Amborella trichopoda</name>
    <dbReference type="NCBI Taxonomy" id="13333"/>
    <lineage>
        <taxon>Eukaryota</taxon>
        <taxon>Viridiplantae</taxon>
        <taxon>Streptophyta</taxon>
        <taxon>Embryophyta</taxon>
        <taxon>Tracheophyta</taxon>
        <taxon>Spermatophyta</taxon>
        <taxon>Magnoliopsida</taxon>
        <taxon>Amborellales</taxon>
        <taxon>Amborellaceae</taxon>
        <taxon>Amborella</taxon>
    </lineage>
</organism>
<reference evidence="3" key="1">
    <citation type="journal article" date="2013" name="Science">
        <title>The Amborella genome and the evolution of flowering plants.</title>
        <authorList>
            <consortium name="Amborella Genome Project"/>
        </authorList>
    </citation>
    <scope>NUCLEOTIDE SEQUENCE [LARGE SCALE GENOMIC DNA]</scope>
</reference>
<evidence type="ECO:0000313" key="3">
    <source>
        <dbReference type="Proteomes" id="UP000017836"/>
    </source>
</evidence>
<evidence type="ECO:0000313" key="2">
    <source>
        <dbReference type="EMBL" id="ERN18576.1"/>
    </source>
</evidence>
<feature type="region of interest" description="Disordered" evidence="1">
    <location>
        <begin position="1"/>
        <end position="20"/>
    </location>
</feature>